<dbReference type="AlphaFoldDB" id="A0A814WR88"/>
<organism evidence="1 3">
    <name type="scientific">Adineta steineri</name>
    <dbReference type="NCBI Taxonomy" id="433720"/>
    <lineage>
        <taxon>Eukaryota</taxon>
        <taxon>Metazoa</taxon>
        <taxon>Spiralia</taxon>
        <taxon>Gnathifera</taxon>
        <taxon>Rotifera</taxon>
        <taxon>Eurotatoria</taxon>
        <taxon>Bdelloidea</taxon>
        <taxon>Adinetida</taxon>
        <taxon>Adinetidae</taxon>
        <taxon>Adineta</taxon>
    </lineage>
</organism>
<gene>
    <name evidence="1" type="ORF">JYZ213_LOCUS27106</name>
    <name evidence="2" type="ORF">OXD698_LOCUS2902</name>
</gene>
<accession>A0A814WR88</accession>
<reference evidence="1" key="1">
    <citation type="submission" date="2021-02" db="EMBL/GenBank/DDBJ databases">
        <authorList>
            <person name="Nowell W R."/>
        </authorList>
    </citation>
    <scope>NUCLEOTIDE SEQUENCE</scope>
</reference>
<comment type="caution">
    <text evidence="1">The sequence shown here is derived from an EMBL/GenBank/DDBJ whole genome shotgun (WGS) entry which is preliminary data.</text>
</comment>
<dbReference type="EMBL" id="CAJNOG010000371">
    <property type="protein sequence ID" value="CAF1204514.1"/>
    <property type="molecule type" value="Genomic_DNA"/>
</dbReference>
<name>A0A814WR88_9BILA</name>
<dbReference type="Proteomes" id="UP000663845">
    <property type="component" value="Unassembled WGS sequence"/>
</dbReference>
<evidence type="ECO:0000313" key="3">
    <source>
        <dbReference type="Proteomes" id="UP000663845"/>
    </source>
</evidence>
<dbReference type="Proteomes" id="UP000663844">
    <property type="component" value="Unassembled WGS sequence"/>
</dbReference>
<protein>
    <submittedName>
        <fullName evidence="1">Uncharacterized protein</fullName>
    </submittedName>
</protein>
<evidence type="ECO:0000313" key="1">
    <source>
        <dbReference type="EMBL" id="CAF1204514.1"/>
    </source>
</evidence>
<sequence>MASNSRPSLDVLVPLVMIENNIINENNDNLSAEPQKEVLRYFESGDIVLIRLESQCLPAIVFNINGLVMKFDIDRQLYHVCLLDKEFTEQWFDSTDMIIYSVPMIAECEDEQIMFMWSTANELLEISNTIEDKIRLEEFKRRFSEIKCQRISNSSMNISRKSRRSRHSNQKTISQQMISFPLTTCEKLHIIDSIYQLPQCTFVNASRTAEDTYIKIICINNRENIQSCSTGIIPDQWFFTFVSEHMSYFQQYSINWLPELEAMIDNMENQNDLYSLISLMKESI</sequence>
<proteinExistence type="predicted"/>
<dbReference type="EMBL" id="CAJOAZ010000098">
    <property type="protein sequence ID" value="CAF3530263.1"/>
    <property type="molecule type" value="Genomic_DNA"/>
</dbReference>
<evidence type="ECO:0000313" key="2">
    <source>
        <dbReference type="EMBL" id="CAF3530263.1"/>
    </source>
</evidence>